<dbReference type="Proteomes" id="UP000797356">
    <property type="component" value="Chromosome 14"/>
</dbReference>
<dbReference type="GO" id="GO:0016491">
    <property type="term" value="F:oxidoreductase activity"/>
    <property type="evidence" value="ECO:0007669"/>
    <property type="project" value="UniProtKB-KW"/>
</dbReference>
<sequence>MVSRENDGSAVELLKSAGSAFGRFQLVNHGIPRDLIAAGDAAATAAFRIPSEKKAAAARSPERRWGFEVEEEEGVEGLFGYRSEMGEVLAGIGPKATRILGILV</sequence>
<evidence type="ECO:0000256" key="2">
    <source>
        <dbReference type="ARBA" id="ARBA00023002"/>
    </source>
</evidence>
<evidence type="ECO:0000313" key="6">
    <source>
        <dbReference type="Proteomes" id="UP000797356"/>
    </source>
</evidence>
<evidence type="ECO:0000313" key="5">
    <source>
        <dbReference type="EMBL" id="KAG1367819.1"/>
    </source>
</evidence>
<dbReference type="InterPro" id="IPR027443">
    <property type="entry name" value="IPNS-like_sf"/>
</dbReference>
<dbReference type="EMBL" id="CM017885">
    <property type="protein sequence ID" value="KAG1367819.1"/>
    <property type="molecule type" value="Genomic_DNA"/>
</dbReference>
<comment type="caution">
    <text evidence="5">The sequence shown here is derived from an EMBL/GenBank/DDBJ whole genome shotgun (WGS) entry which is preliminary data.</text>
</comment>
<keyword evidence="6" id="KW-1185">Reference proteome</keyword>
<keyword evidence="1" id="KW-0479">Metal-binding</keyword>
<evidence type="ECO:0000259" key="4">
    <source>
        <dbReference type="Pfam" id="PF14226"/>
    </source>
</evidence>
<keyword evidence="2" id="KW-0560">Oxidoreductase</keyword>
<dbReference type="InterPro" id="IPR026992">
    <property type="entry name" value="DIOX_N"/>
</dbReference>
<reference evidence="5" key="2">
    <citation type="submission" date="2019-07" db="EMBL/GenBank/DDBJ databases">
        <authorList>
            <person name="Yang Y."/>
            <person name="Bocs S."/>
            <person name="Baudouin L."/>
        </authorList>
    </citation>
    <scope>NUCLEOTIDE SEQUENCE</scope>
    <source>
        <tissue evidence="5">Spear leaf of Hainan Tall coconut</tissue>
    </source>
</reference>
<dbReference type="Gene3D" id="2.60.120.330">
    <property type="entry name" value="B-lactam Antibiotic, Isopenicillin N Synthase, Chain"/>
    <property type="match status" value="1"/>
</dbReference>
<keyword evidence="3" id="KW-0408">Iron</keyword>
<evidence type="ECO:0000256" key="1">
    <source>
        <dbReference type="ARBA" id="ARBA00022723"/>
    </source>
</evidence>
<protein>
    <submittedName>
        <fullName evidence="5">Putative Flavonol synthase/flavanone 3-hydroxylase</fullName>
    </submittedName>
</protein>
<name>A0A8K0IVV4_COCNU</name>
<proteinExistence type="predicted"/>
<dbReference type="Pfam" id="PF14226">
    <property type="entry name" value="DIOX_N"/>
    <property type="match status" value="1"/>
</dbReference>
<feature type="domain" description="Non-haem dioxygenase N-terminal" evidence="4">
    <location>
        <begin position="5"/>
        <end position="70"/>
    </location>
</feature>
<dbReference type="AlphaFoldDB" id="A0A8K0IVV4"/>
<organism evidence="5 6">
    <name type="scientific">Cocos nucifera</name>
    <name type="common">Coconut palm</name>
    <dbReference type="NCBI Taxonomy" id="13894"/>
    <lineage>
        <taxon>Eukaryota</taxon>
        <taxon>Viridiplantae</taxon>
        <taxon>Streptophyta</taxon>
        <taxon>Embryophyta</taxon>
        <taxon>Tracheophyta</taxon>
        <taxon>Spermatophyta</taxon>
        <taxon>Magnoliopsida</taxon>
        <taxon>Liliopsida</taxon>
        <taxon>Arecaceae</taxon>
        <taxon>Arecoideae</taxon>
        <taxon>Cocoseae</taxon>
        <taxon>Attaleinae</taxon>
        <taxon>Cocos</taxon>
    </lineage>
</organism>
<reference evidence="5" key="1">
    <citation type="journal article" date="2017" name="Gigascience">
        <title>The genome draft of coconut (Cocos nucifera).</title>
        <authorList>
            <person name="Xiao Y."/>
            <person name="Xu P."/>
            <person name="Fan H."/>
            <person name="Baudouin L."/>
            <person name="Xia W."/>
            <person name="Bocs S."/>
            <person name="Xu J."/>
            <person name="Li Q."/>
            <person name="Guo A."/>
            <person name="Zhou L."/>
            <person name="Li J."/>
            <person name="Wu Y."/>
            <person name="Ma Z."/>
            <person name="Armero A."/>
            <person name="Issali A.E."/>
            <person name="Liu N."/>
            <person name="Peng M."/>
            <person name="Yang Y."/>
        </authorList>
    </citation>
    <scope>NUCLEOTIDE SEQUENCE</scope>
    <source>
        <tissue evidence="5">Spear leaf of Hainan Tall coconut</tissue>
    </source>
</reference>
<dbReference type="GO" id="GO:0046872">
    <property type="term" value="F:metal ion binding"/>
    <property type="evidence" value="ECO:0007669"/>
    <property type="project" value="UniProtKB-KW"/>
</dbReference>
<evidence type="ECO:0000256" key="3">
    <source>
        <dbReference type="ARBA" id="ARBA00023004"/>
    </source>
</evidence>
<dbReference type="SUPFAM" id="SSF51197">
    <property type="entry name" value="Clavaminate synthase-like"/>
    <property type="match status" value="1"/>
</dbReference>
<dbReference type="OrthoDB" id="1928184at2759"/>
<accession>A0A8K0IVV4</accession>
<gene>
    <name evidence="5" type="ORF">COCNU_14G002870</name>
</gene>